<comment type="pathway">
    <text evidence="1">Protein modification; protein glycosylation.</text>
</comment>
<feature type="transmembrane region" description="Helical" evidence="1">
    <location>
        <begin position="491"/>
        <end position="508"/>
    </location>
</feature>
<sequence>MPTDGDDTERQPSGPGTPMHTGADTLPPVAARPDGRAAGAPAAPDAPPVSPATAPGTGPDGPGTDDTGPVDPGAEPGADATGPAQETEPHEQRLLRRLLGAGTLTLDATPRARLHGWLWALGVTALAAFLRLWDLGRPHRLVFDETYYVKDAYSLLMHGYEATWGDDPNARFESGDVSMLGTDPAYVVHPPVGKWMIALGIRLGGGVESSAAWRLAAAVCGTLAVLMIARIGRRLFASTALGTTAGLFLAVDGQAIVHSRVSLLDPFLMFFALAAFGCLLLDREQARRRLAVRAAAVLDSGGPLGWGPGLGFRWWRLATGVLLGLAIGTKWSGLYFLAVFGLLTVLWDATARRTAGVRPWVRATLVKDAVVAFLVMVPTAALTYLASWAGWFATDNGWDRHWAEDNPGQGVQWLPPALRSLWSYHQGMWRFHSDLDTPHSYAAGPLGWIVQWRPTSYYYPTEVSGLTGDAAQQACGADSCSQAIIAVGNPLIWWAGAAAILVALFWLVRYRDWRAGAVLSGIVAGWVPWFAYAHRTIFTFYTIAFVPWVVLTLVYVLGLLVGPAVGDDATARDRRARRWTVVAVGVFVALVVGVGLFFYPVWAAFVVPWQQWHMRMWLPTWI</sequence>
<keyword evidence="6" id="KW-1185">Reference proteome</keyword>
<keyword evidence="1" id="KW-0328">Glycosyltransferase</keyword>
<reference evidence="5 6" key="1">
    <citation type="submission" date="2021-05" db="EMBL/GenBank/DDBJ databases">
        <title>Novel species in genus Cellulomonas.</title>
        <authorList>
            <person name="Zhang G."/>
        </authorList>
    </citation>
    <scope>NUCLEOTIDE SEQUENCE [LARGE SCALE GENOMIC DNA]</scope>
    <source>
        <strain evidence="6">zg-ZUI157</strain>
    </source>
</reference>
<feature type="transmembrane region" description="Helical" evidence="1">
    <location>
        <begin position="331"/>
        <end position="349"/>
    </location>
</feature>
<evidence type="ECO:0000259" key="3">
    <source>
        <dbReference type="Pfam" id="PF13231"/>
    </source>
</evidence>
<evidence type="ECO:0000313" key="5">
    <source>
        <dbReference type="EMBL" id="QWC16849.1"/>
    </source>
</evidence>
<dbReference type="Pfam" id="PF13231">
    <property type="entry name" value="PMT_2"/>
    <property type="match status" value="1"/>
</dbReference>
<organism evidence="5 6">
    <name type="scientific">Cellulomonas dongxiuzhuiae</name>
    <dbReference type="NCBI Taxonomy" id="2819979"/>
    <lineage>
        <taxon>Bacteria</taxon>
        <taxon>Bacillati</taxon>
        <taxon>Actinomycetota</taxon>
        <taxon>Actinomycetes</taxon>
        <taxon>Micrococcales</taxon>
        <taxon>Cellulomonadaceae</taxon>
        <taxon>Cellulomonas</taxon>
    </lineage>
</organism>
<keyword evidence="1" id="KW-0812">Transmembrane</keyword>
<keyword evidence="1" id="KW-1133">Transmembrane helix</keyword>
<dbReference type="RefSeq" id="WP_208198004.1">
    <property type="nucleotide sequence ID" value="NZ_JAGFBO010000005.1"/>
</dbReference>
<feature type="transmembrane region" description="Helical" evidence="1">
    <location>
        <begin position="211"/>
        <end position="229"/>
    </location>
</feature>
<keyword evidence="1" id="KW-1003">Cell membrane</keyword>
<feature type="transmembrane region" description="Helical" evidence="1">
    <location>
        <begin position="263"/>
        <end position="281"/>
    </location>
</feature>
<name>A0ABX8GNR2_9CELL</name>
<feature type="transmembrane region" description="Helical" evidence="1">
    <location>
        <begin position="370"/>
        <end position="393"/>
    </location>
</feature>
<dbReference type="EMBL" id="CP076023">
    <property type="protein sequence ID" value="QWC16849.1"/>
    <property type="molecule type" value="Genomic_DNA"/>
</dbReference>
<dbReference type="InterPro" id="IPR027005">
    <property type="entry name" value="PMT-like"/>
</dbReference>
<dbReference type="PANTHER" id="PTHR10050">
    <property type="entry name" value="DOLICHYL-PHOSPHATE-MANNOSE--PROTEIN MANNOSYLTRANSFERASE"/>
    <property type="match status" value="1"/>
</dbReference>
<keyword evidence="1" id="KW-0472">Membrane</keyword>
<feature type="transmembrane region" description="Helical" evidence="1">
    <location>
        <begin position="515"/>
        <end position="532"/>
    </location>
</feature>
<evidence type="ECO:0000259" key="4">
    <source>
        <dbReference type="Pfam" id="PF16192"/>
    </source>
</evidence>
<evidence type="ECO:0000313" key="6">
    <source>
        <dbReference type="Proteomes" id="UP000679335"/>
    </source>
</evidence>
<comment type="similarity">
    <text evidence="1">Belongs to the glycosyltransferase 39 family.</text>
</comment>
<feature type="domain" description="Glycosyltransferase RgtA/B/C/D-like" evidence="3">
    <location>
        <begin position="189"/>
        <end position="281"/>
    </location>
</feature>
<feature type="compositionally biased region" description="Low complexity" evidence="2">
    <location>
        <begin position="51"/>
        <end position="74"/>
    </location>
</feature>
<evidence type="ECO:0000256" key="1">
    <source>
        <dbReference type="RuleBase" id="RU367007"/>
    </source>
</evidence>
<dbReference type="InterPro" id="IPR032421">
    <property type="entry name" value="PMT_4TMC"/>
</dbReference>
<gene>
    <name evidence="5" type="ORF">KKR89_04210</name>
</gene>
<feature type="domain" description="Protein O-mannosyl-transferase C-terminal four TM" evidence="4">
    <location>
        <begin position="418"/>
        <end position="621"/>
    </location>
</feature>
<dbReference type="PANTHER" id="PTHR10050:SF46">
    <property type="entry name" value="PROTEIN O-MANNOSYL-TRANSFERASE 2"/>
    <property type="match status" value="1"/>
</dbReference>
<feature type="transmembrane region" description="Helical" evidence="1">
    <location>
        <begin position="236"/>
        <end position="257"/>
    </location>
</feature>
<dbReference type="EC" id="2.4.1.-" evidence="1"/>
<feature type="transmembrane region" description="Helical" evidence="1">
    <location>
        <begin position="116"/>
        <end position="133"/>
    </location>
</feature>
<feature type="transmembrane region" description="Helical" evidence="1">
    <location>
        <begin position="290"/>
        <end position="311"/>
    </location>
</feature>
<feature type="compositionally biased region" description="Low complexity" evidence="2">
    <location>
        <begin position="27"/>
        <end position="43"/>
    </location>
</feature>
<comment type="function">
    <text evidence="1">Protein O-mannosyltransferase that catalyzes the transfer of a single mannose residue from a polyprenol phospho-mannosyl lipidic donor to the hydroxyl group of selected serine and threonine residues in acceptor proteins.</text>
</comment>
<dbReference type="Proteomes" id="UP000679335">
    <property type="component" value="Chromosome"/>
</dbReference>
<accession>A0ABX8GNR2</accession>
<proteinExistence type="inferred from homology"/>
<keyword evidence="1" id="KW-0808">Transferase</keyword>
<dbReference type="InterPro" id="IPR038731">
    <property type="entry name" value="RgtA/B/C-like"/>
</dbReference>
<feature type="transmembrane region" description="Helical" evidence="1">
    <location>
        <begin position="538"/>
        <end position="561"/>
    </location>
</feature>
<evidence type="ECO:0000256" key="2">
    <source>
        <dbReference type="SAM" id="MobiDB-lite"/>
    </source>
</evidence>
<feature type="region of interest" description="Disordered" evidence="2">
    <location>
        <begin position="1"/>
        <end position="91"/>
    </location>
</feature>
<comment type="subcellular location">
    <subcellularLocation>
        <location evidence="1">Cell membrane</location>
    </subcellularLocation>
</comment>
<dbReference type="Pfam" id="PF16192">
    <property type="entry name" value="PMT_4TMC"/>
    <property type="match status" value="1"/>
</dbReference>
<feature type="transmembrane region" description="Helical" evidence="1">
    <location>
        <begin position="581"/>
        <end position="607"/>
    </location>
</feature>
<protein>
    <recommendedName>
        <fullName evidence="1">Polyprenol-phosphate-mannose--protein mannosyltransferase</fullName>
        <ecNumber evidence="1">2.4.1.-</ecNumber>
    </recommendedName>
</protein>